<name>A0A9P5JZ23_9AGAM</name>
<evidence type="ECO:0000313" key="1">
    <source>
        <dbReference type="EMBL" id="KAF8462223.1"/>
    </source>
</evidence>
<protein>
    <submittedName>
        <fullName evidence="2">Uncharacterized protein</fullName>
    </submittedName>
</protein>
<keyword evidence="3" id="KW-1185">Reference proteome</keyword>
<organism evidence="2 3">
    <name type="scientific">Russula ochroleuca</name>
    <dbReference type="NCBI Taxonomy" id="152965"/>
    <lineage>
        <taxon>Eukaryota</taxon>
        <taxon>Fungi</taxon>
        <taxon>Dikarya</taxon>
        <taxon>Basidiomycota</taxon>
        <taxon>Agaricomycotina</taxon>
        <taxon>Agaricomycetes</taxon>
        <taxon>Russulales</taxon>
        <taxon>Russulaceae</taxon>
        <taxon>Russula</taxon>
    </lineage>
</organism>
<dbReference type="AlphaFoldDB" id="A0A9P5JZ23"/>
<gene>
    <name evidence="2" type="ORF">DFH94DRAFT_684735</name>
    <name evidence="1" type="ORF">DFH94DRAFT_686925</name>
</gene>
<dbReference type="Proteomes" id="UP000759537">
    <property type="component" value="Unassembled WGS sequence"/>
</dbReference>
<reference evidence="2" key="2">
    <citation type="journal article" date="2020" name="Nat. Commun.">
        <title>Large-scale genome sequencing of mycorrhizal fungi provides insights into the early evolution of symbiotic traits.</title>
        <authorList>
            <person name="Miyauchi S."/>
            <person name="Kiss E."/>
            <person name="Kuo A."/>
            <person name="Drula E."/>
            <person name="Kohler A."/>
            <person name="Sanchez-Garcia M."/>
            <person name="Morin E."/>
            <person name="Andreopoulos B."/>
            <person name="Barry K.W."/>
            <person name="Bonito G."/>
            <person name="Buee M."/>
            <person name="Carver A."/>
            <person name="Chen C."/>
            <person name="Cichocki N."/>
            <person name="Clum A."/>
            <person name="Culley D."/>
            <person name="Crous P.W."/>
            <person name="Fauchery L."/>
            <person name="Girlanda M."/>
            <person name="Hayes R.D."/>
            <person name="Keri Z."/>
            <person name="LaButti K."/>
            <person name="Lipzen A."/>
            <person name="Lombard V."/>
            <person name="Magnuson J."/>
            <person name="Maillard F."/>
            <person name="Murat C."/>
            <person name="Nolan M."/>
            <person name="Ohm R.A."/>
            <person name="Pangilinan J."/>
            <person name="Pereira M.F."/>
            <person name="Perotto S."/>
            <person name="Peter M."/>
            <person name="Pfister S."/>
            <person name="Riley R."/>
            <person name="Sitrit Y."/>
            <person name="Stielow J.B."/>
            <person name="Szollosi G."/>
            <person name="Zifcakova L."/>
            <person name="Stursova M."/>
            <person name="Spatafora J.W."/>
            <person name="Tedersoo L."/>
            <person name="Vaario L.M."/>
            <person name="Yamada A."/>
            <person name="Yan M."/>
            <person name="Wang P."/>
            <person name="Xu J."/>
            <person name="Bruns T."/>
            <person name="Baldrian P."/>
            <person name="Vilgalys R."/>
            <person name="Dunand C."/>
            <person name="Henrissat B."/>
            <person name="Grigoriev I.V."/>
            <person name="Hibbett D."/>
            <person name="Nagy L.G."/>
            <person name="Martin F.M."/>
        </authorList>
    </citation>
    <scope>NUCLEOTIDE SEQUENCE</scope>
    <source>
        <strain evidence="2">Prilba</strain>
    </source>
</reference>
<comment type="caution">
    <text evidence="2">The sequence shown here is derived from an EMBL/GenBank/DDBJ whole genome shotgun (WGS) entry which is preliminary data.</text>
</comment>
<dbReference type="EMBL" id="WHVB01000022">
    <property type="protein sequence ID" value="KAF8471568.1"/>
    <property type="molecule type" value="Genomic_DNA"/>
</dbReference>
<accession>A0A9P5JZ23</accession>
<proteinExistence type="predicted"/>
<evidence type="ECO:0000313" key="2">
    <source>
        <dbReference type="EMBL" id="KAF8471568.1"/>
    </source>
</evidence>
<dbReference type="EMBL" id="WHVB01000097">
    <property type="protein sequence ID" value="KAF8462223.1"/>
    <property type="molecule type" value="Genomic_DNA"/>
</dbReference>
<evidence type="ECO:0000313" key="3">
    <source>
        <dbReference type="Proteomes" id="UP000759537"/>
    </source>
</evidence>
<sequence length="120" mass="12981">MARASVVLGIFTSIPSSGISGRGRRDEYVRRESDPAGYLGPRQRSLRIIGLNGISASAFTKICGCFSSSKPRIGGPARTRYVARAKANGANCVVNTAYTITQHLLIYISMIMAWHGMTRS</sequence>
<reference evidence="2" key="1">
    <citation type="submission" date="2019-10" db="EMBL/GenBank/DDBJ databases">
        <authorList>
            <consortium name="DOE Joint Genome Institute"/>
            <person name="Kuo A."/>
            <person name="Miyauchi S."/>
            <person name="Kiss E."/>
            <person name="Drula E."/>
            <person name="Kohler A."/>
            <person name="Sanchez-Garcia M."/>
            <person name="Andreopoulos B."/>
            <person name="Barry K.W."/>
            <person name="Bonito G."/>
            <person name="Buee M."/>
            <person name="Carver A."/>
            <person name="Chen C."/>
            <person name="Cichocki N."/>
            <person name="Clum A."/>
            <person name="Culley D."/>
            <person name="Crous P.W."/>
            <person name="Fauchery L."/>
            <person name="Girlanda M."/>
            <person name="Hayes R."/>
            <person name="Keri Z."/>
            <person name="LaButti K."/>
            <person name="Lipzen A."/>
            <person name="Lombard V."/>
            <person name="Magnuson J."/>
            <person name="Maillard F."/>
            <person name="Morin E."/>
            <person name="Murat C."/>
            <person name="Nolan M."/>
            <person name="Ohm R."/>
            <person name="Pangilinan J."/>
            <person name="Pereira M."/>
            <person name="Perotto S."/>
            <person name="Peter M."/>
            <person name="Riley R."/>
            <person name="Sitrit Y."/>
            <person name="Stielow B."/>
            <person name="Szollosi G."/>
            <person name="Zifcakova L."/>
            <person name="Stursova M."/>
            <person name="Spatafora J.W."/>
            <person name="Tedersoo L."/>
            <person name="Vaario L.-M."/>
            <person name="Yamada A."/>
            <person name="Yan M."/>
            <person name="Wang P."/>
            <person name="Xu J."/>
            <person name="Bruns T."/>
            <person name="Baldrian P."/>
            <person name="Vilgalys R."/>
            <person name="Henrissat B."/>
            <person name="Grigoriev I.V."/>
            <person name="Hibbett D."/>
            <person name="Nagy L.G."/>
            <person name="Martin F.M."/>
        </authorList>
    </citation>
    <scope>NUCLEOTIDE SEQUENCE</scope>
    <source>
        <strain evidence="2">Prilba</strain>
    </source>
</reference>